<feature type="compositionally biased region" description="Acidic residues" evidence="2">
    <location>
        <begin position="1228"/>
        <end position="1238"/>
    </location>
</feature>
<feature type="compositionally biased region" description="Pro residues" evidence="2">
    <location>
        <begin position="1033"/>
        <end position="1044"/>
    </location>
</feature>
<feature type="region of interest" description="Disordered" evidence="2">
    <location>
        <begin position="692"/>
        <end position="748"/>
    </location>
</feature>
<dbReference type="Gene3D" id="1.10.10.750">
    <property type="entry name" value="Ypt/Rab-GAP domain of gyp1p, domain 1"/>
    <property type="match status" value="1"/>
</dbReference>
<dbReference type="GO" id="GO:0006886">
    <property type="term" value="P:intracellular protein transport"/>
    <property type="evidence" value="ECO:0007669"/>
    <property type="project" value="TreeGrafter"/>
</dbReference>
<dbReference type="InterPro" id="IPR042277">
    <property type="entry name" value="IST1-like"/>
</dbReference>
<dbReference type="OrthoDB" id="29853at2759"/>
<feature type="compositionally biased region" description="Basic and acidic residues" evidence="2">
    <location>
        <begin position="1215"/>
        <end position="1227"/>
    </location>
</feature>
<feature type="compositionally biased region" description="Basic and acidic residues" evidence="2">
    <location>
        <begin position="816"/>
        <end position="826"/>
    </location>
</feature>
<comment type="similarity">
    <text evidence="1">Belongs to the IST1 family.</text>
</comment>
<dbReference type="SUPFAM" id="SSF47923">
    <property type="entry name" value="Ypt/Rab-GAP domain of gyp1p"/>
    <property type="match status" value="2"/>
</dbReference>
<dbReference type="SMART" id="SM00164">
    <property type="entry name" value="TBC"/>
    <property type="match status" value="1"/>
</dbReference>
<feature type="compositionally biased region" description="Pro residues" evidence="2">
    <location>
        <begin position="696"/>
        <end position="707"/>
    </location>
</feature>
<dbReference type="Gene3D" id="1.20.1260.60">
    <property type="entry name" value="Vacuolar protein sorting-associated protein Ist1"/>
    <property type="match status" value="1"/>
</dbReference>
<evidence type="ECO:0000313" key="5">
    <source>
        <dbReference type="Proteomes" id="UP000759537"/>
    </source>
</evidence>
<keyword evidence="5" id="KW-1185">Reference proteome</keyword>
<organism evidence="4 5">
    <name type="scientific">Russula ochroleuca</name>
    <dbReference type="NCBI Taxonomy" id="152965"/>
    <lineage>
        <taxon>Eukaryota</taxon>
        <taxon>Fungi</taxon>
        <taxon>Dikarya</taxon>
        <taxon>Basidiomycota</taxon>
        <taxon>Agaricomycotina</taxon>
        <taxon>Agaricomycetes</taxon>
        <taxon>Russulales</taxon>
        <taxon>Russulaceae</taxon>
        <taxon>Russula</taxon>
    </lineage>
</organism>
<evidence type="ECO:0000256" key="1">
    <source>
        <dbReference type="ARBA" id="ARBA00005536"/>
    </source>
</evidence>
<feature type="compositionally biased region" description="Polar residues" evidence="2">
    <location>
        <begin position="1002"/>
        <end position="1011"/>
    </location>
</feature>
<accession>A0A9P5MU63</accession>
<dbReference type="PANTHER" id="PTHR22957:SF27">
    <property type="entry name" value="TBC1 DOMAIN FAMILY MEMBER 13"/>
    <property type="match status" value="1"/>
</dbReference>
<feature type="region of interest" description="Disordered" evidence="2">
    <location>
        <begin position="633"/>
        <end position="674"/>
    </location>
</feature>
<dbReference type="EMBL" id="WHVB01000011">
    <property type="protein sequence ID" value="KAF8478737.1"/>
    <property type="molecule type" value="Genomic_DNA"/>
</dbReference>
<dbReference type="InterPro" id="IPR035969">
    <property type="entry name" value="Rab-GAP_TBC_sf"/>
</dbReference>
<dbReference type="InterPro" id="IPR000195">
    <property type="entry name" value="Rab-GAP-TBC_dom"/>
</dbReference>
<feature type="region of interest" description="Disordered" evidence="2">
    <location>
        <begin position="1161"/>
        <end position="1256"/>
    </location>
</feature>
<comment type="caution">
    <text evidence="4">The sequence shown here is derived from an EMBL/GenBank/DDBJ whole genome shotgun (WGS) entry which is preliminary data.</text>
</comment>
<feature type="compositionally biased region" description="Low complexity" evidence="2">
    <location>
        <begin position="899"/>
        <end position="919"/>
    </location>
</feature>
<feature type="region of interest" description="Disordered" evidence="2">
    <location>
        <begin position="777"/>
        <end position="1140"/>
    </location>
</feature>
<reference evidence="4" key="2">
    <citation type="journal article" date="2020" name="Nat. Commun.">
        <title>Large-scale genome sequencing of mycorrhizal fungi provides insights into the early evolution of symbiotic traits.</title>
        <authorList>
            <person name="Miyauchi S."/>
            <person name="Kiss E."/>
            <person name="Kuo A."/>
            <person name="Drula E."/>
            <person name="Kohler A."/>
            <person name="Sanchez-Garcia M."/>
            <person name="Morin E."/>
            <person name="Andreopoulos B."/>
            <person name="Barry K.W."/>
            <person name="Bonito G."/>
            <person name="Buee M."/>
            <person name="Carver A."/>
            <person name="Chen C."/>
            <person name="Cichocki N."/>
            <person name="Clum A."/>
            <person name="Culley D."/>
            <person name="Crous P.W."/>
            <person name="Fauchery L."/>
            <person name="Girlanda M."/>
            <person name="Hayes R.D."/>
            <person name="Keri Z."/>
            <person name="LaButti K."/>
            <person name="Lipzen A."/>
            <person name="Lombard V."/>
            <person name="Magnuson J."/>
            <person name="Maillard F."/>
            <person name="Murat C."/>
            <person name="Nolan M."/>
            <person name="Ohm R.A."/>
            <person name="Pangilinan J."/>
            <person name="Pereira M.F."/>
            <person name="Perotto S."/>
            <person name="Peter M."/>
            <person name="Pfister S."/>
            <person name="Riley R."/>
            <person name="Sitrit Y."/>
            <person name="Stielow J.B."/>
            <person name="Szollosi G."/>
            <person name="Zifcakova L."/>
            <person name="Stursova M."/>
            <person name="Spatafora J.W."/>
            <person name="Tedersoo L."/>
            <person name="Vaario L.M."/>
            <person name="Yamada A."/>
            <person name="Yan M."/>
            <person name="Wang P."/>
            <person name="Xu J."/>
            <person name="Bruns T."/>
            <person name="Baldrian P."/>
            <person name="Vilgalys R."/>
            <person name="Dunand C."/>
            <person name="Henrissat B."/>
            <person name="Grigoriev I.V."/>
            <person name="Hibbett D."/>
            <person name="Nagy L.G."/>
            <person name="Martin F.M."/>
        </authorList>
    </citation>
    <scope>NUCLEOTIDE SEQUENCE</scope>
    <source>
        <strain evidence="4">Prilba</strain>
    </source>
</reference>
<dbReference type="GO" id="GO:0005096">
    <property type="term" value="F:GTPase activator activity"/>
    <property type="evidence" value="ECO:0007669"/>
    <property type="project" value="TreeGrafter"/>
</dbReference>
<feature type="domain" description="Rab-GAP TBC" evidence="3">
    <location>
        <begin position="212"/>
        <end position="512"/>
    </location>
</feature>
<feature type="compositionally biased region" description="Polar residues" evidence="2">
    <location>
        <begin position="661"/>
        <end position="672"/>
    </location>
</feature>
<feature type="compositionally biased region" description="Basic and acidic residues" evidence="2">
    <location>
        <begin position="1185"/>
        <end position="1201"/>
    </location>
</feature>
<dbReference type="AlphaFoldDB" id="A0A9P5MU63"/>
<proteinExistence type="inferred from homology"/>
<gene>
    <name evidence="4" type="ORF">DFH94DRAFT_69347</name>
</gene>
<dbReference type="PANTHER" id="PTHR22957">
    <property type="entry name" value="TBC1 DOMAIN FAMILY MEMBER GTPASE-ACTIVATING PROTEIN"/>
    <property type="match status" value="1"/>
</dbReference>
<dbReference type="PROSITE" id="PS50086">
    <property type="entry name" value="TBC_RABGAP"/>
    <property type="match status" value="1"/>
</dbReference>
<feature type="compositionally biased region" description="Low complexity" evidence="2">
    <location>
        <begin position="723"/>
        <end position="748"/>
    </location>
</feature>
<name>A0A9P5MU63_9AGAM</name>
<evidence type="ECO:0000256" key="2">
    <source>
        <dbReference type="SAM" id="MobiDB-lite"/>
    </source>
</evidence>
<feature type="compositionally biased region" description="Polar residues" evidence="2">
    <location>
        <begin position="1054"/>
        <end position="1068"/>
    </location>
</feature>
<sequence length="1256" mass="136815">MITWDPTSAEAQLRLTAQRLGQLRIRKDAQGQVIGRDVSILLQQGNETLARAKAQRLIQDEIMGDLLRNLEVQIGVLLEHFSDLKSGTLSPAAVEAASTIIFAAPHVDSKDLLTSRELLGVRLGPHFLHTASTNKDQYVSAQVVQALSAPPVSAADMQTYLAGIARSYNVQWTPEYRPSDALGALSEILDKSNDAPVDLSQLSKLCVYGIPDSPSWLRPRIWRLLLGTLPTLKSSWEAEARKHRENYYDLVRRLLEQFSNLPPPTSPLAPLDMALTSAIKDLFRVPATLFSGLQEEPESFDDCPLDPSADENIKIRCYANLDIRLSAIGQDGNDSQRVPQIRLDDEEDVIPEISVTSPSLHRTLFSSHPFNTGNAHPRHASALIRLLYIHSCLNPANHSPHMASLLIPLYSVLHQEVESPDVAHVEADTFWLFEAMVGEFAELEDEAGGNEWMRRFSDRLQRADPELSADLRLKGLDPGLPHYSYRWLAPLLTHTLPLPSVLSVWDSLFACPMTTRTSSAKLEALIDVCTSMLIRVRGPLFRLGKKVRHVPSLWAEENLLLGPPSPLRAWEFGDAFTEGMTLLQEYPLESAGGIDTILQTAVELRRRREDELKSAKSNATLGSRLRDTFWKGITNQNTSPLSSPELSEKSDEEPRDDGNETETPSVGASSSAPGLASRLANVVWQGITNQSAMEAPPSPVSPLPSSPASPLRPSSPVSPLPSPSASSLPPDSPKSTTSSVSSSTSPWWSYAEKLRDSDTAASLAKVSTNWRVKALQAWNKTSTPPSPGASDASGSQVGRGTDPASRRPSSEGSVSAHRERSFEAFHSETYSPPPRPAYFRPPRDSMLPQPRRNAWLPPTSPDSGDDDSSTQLKGIRDSLASLAGLTAVTPSKPSPKTGPKPLLLSSSSLVTGPTSSVLVRTPPPHLRGDSLSSVASAPEIARKTRRHDSNSEWESDVIESRIIPLNRRSVSPMAPQFRTVHGRPQSSSSEKGANGQDLFMSRQLNSPSGRSDGSAGRGWSKVDRLDSPVTLPGSPPLDTPPPPIASSSHAAVSGANSQRGSLVISESNIRVLEAPIQARKLVRKKTPPPSHMDYTSDSSAAPDARPRSPRQRPKRVAHNLATIHIQRDNSGEDSGIPNTLALPEFLDHDSVVTPRATAFHQVNENSSSSASPISPAPLPIRTRKLSSESRKAHADTSEPRTRKISSSSHSPRTRKVSEARSVKHVDSAAEEGDDEGYDELLSAYESEDSVVHRPMH</sequence>
<dbReference type="Proteomes" id="UP000759537">
    <property type="component" value="Unassembled WGS sequence"/>
</dbReference>
<dbReference type="Pfam" id="PF03398">
    <property type="entry name" value="Ist1"/>
    <property type="match status" value="1"/>
</dbReference>
<dbReference type="Gene3D" id="1.10.472.80">
    <property type="entry name" value="Ypt/Rab-GAP domain of gyp1p, domain 3"/>
    <property type="match status" value="1"/>
</dbReference>
<reference evidence="4" key="1">
    <citation type="submission" date="2019-10" db="EMBL/GenBank/DDBJ databases">
        <authorList>
            <consortium name="DOE Joint Genome Institute"/>
            <person name="Kuo A."/>
            <person name="Miyauchi S."/>
            <person name="Kiss E."/>
            <person name="Drula E."/>
            <person name="Kohler A."/>
            <person name="Sanchez-Garcia M."/>
            <person name="Andreopoulos B."/>
            <person name="Barry K.W."/>
            <person name="Bonito G."/>
            <person name="Buee M."/>
            <person name="Carver A."/>
            <person name="Chen C."/>
            <person name="Cichocki N."/>
            <person name="Clum A."/>
            <person name="Culley D."/>
            <person name="Crous P.W."/>
            <person name="Fauchery L."/>
            <person name="Girlanda M."/>
            <person name="Hayes R."/>
            <person name="Keri Z."/>
            <person name="LaButti K."/>
            <person name="Lipzen A."/>
            <person name="Lombard V."/>
            <person name="Magnuson J."/>
            <person name="Maillard F."/>
            <person name="Morin E."/>
            <person name="Murat C."/>
            <person name="Nolan M."/>
            <person name="Ohm R."/>
            <person name="Pangilinan J."/>
            <person name="Pereira M."/>
            <person name="Perotto S."/>
            <person name="Peter M."/>
            <person name="Riley R."/>
            <person name="Sitrit Y."/>
            <person name="Stielow B."/>
            <person name="Szollosi G."/>
            <person name="Zifcakova L."/>
            <person name="Stursova M."/>
            <person name="Spatafora J.W."/>
            <person name="Tedersoo L."/>
            <person name="Vaario L.-M."/>
            <person name="Yamada A."/>
            <person name="Yan M."/>
            <person name="Wang P."/>
            <person name="Xu J."/>
            <person name="Bruns T."/>
            <person name="Baldrian P."/>
            <person name="Vilgalys R."/>
            <person name="Henrissat B."/>
            <person name="Grigoriev I.V."/>
            <person name="Hibbett D."/>
            <person name="Nagy L.G."/>
            <person name="Martin F.M."/>
        </authorList>
    </citation>
    <scope>NUCLEOTIDE SEQUENCE</scope>
    <source>
        <strain evidence="4">Prilba</strain>
    </source>
</reference>
<dbReference type="Pfam" id="PF00566">
    <property type="entry name" value="RabGAP-TBC"/>
    <property type="match status" value="1"/>
</dbReference>
<feature type="compositionally biased region" description="Basic residues" evidence="2">
    <location>
        <begin position="1107"/>
        <end position="1117"/>
    </location>
</feature>
<protein>
    <submittedName>
        <fullName evidence="4">Regulator of Vps4 activity in the MVB pathway-domain-containing protein</fullName>
    </submittedName>
</protein>
<evidence type="ECO:0000313" key="4">
    <source>
        <dbReference type="EMBL" id="KAF8478737.1"/>
    </source>
</evidence>
<evidence type="ECO:0000259" key="3">
    <source>
        <dbReference type="PROSITE" id="PS50086"/>
    </source>
</evidence>
<dbReference type="InterPro" id="IPR005061">
    <property type="entry name" value="Ist1"/>
</dbReference>